<accession>A0ABP0X9P3</accession>
<protein>
    <submittedName>
        <fullName evidence="2">Uncharacterized protein</fullName>
    </submittedName>
</protein>
<dbReference type="Proteomes" id="UP001497444">
    <property type="component" value="Chromosome 6"/>
</dbReference>
<organism evidence="2 3">
    <name type="scientific">Sphagnum jensenii</name>
    <dbReference type="NCBI Taxonomy" id="128206"/>
    <lineage>
        <taxon>Eukaryota</taxon>
        <taxon>Viridiplantae</taxon>
        <taxon>Streptophyta</taxon>
        <taxon>Embryophyta</taxon>
        <taxon>Bryophyta</taxon>
        <taxon>Sphagnophytina</taxon>
        <taxon>Sphagnopsida</taxon>
        <taxon>Sphagnales</taxon>
        <taxon>Sphagnaceae</taxon>
        <taxon>Sphagnum</taxon>
    </lineage>
</organism>
<evidence type="ECO:0000313" key="3">
    <source>
        <dbReference type="Proteomes" id="UP001497444"/>
    </source>
</evidence>
<feature type="compositionally biased region" description="Basic and acidic residues" evidence="1">
    <location>
        <begin position="19"/>
        <end position="35"/>
    </location>
</feature>
<sequence>MWWHNQSKRTEQHEEEEEQGVKDSRAGCRASKEVQGKPGVCVWRNLERGRDHRFTGRRALCTRRRVSAHGQHMAGTPRTPANRESPGPTR</sequence>
<name>A0ABP0X9P3_9BRYO</name>
<keyword evidence="3" id="KW-1185">Reference proteome</keyword>
<gene>
    <name evidence="2" type="ORF">CSSPJE1EN1_LOCUS20564</name>
</gene>
<reference evidence="2" key="1">
    <citation type="submission" date="2024-02" db="EMBL/GenBank/DDBJ databases">
        <authorList>
            <consortium name="ELIXIR-Norway"/>
            <consortium name="Elixir Norway"/>
        </authorList>
    </citation>
    <scope>NUCLEOTIDE SEQUENCE</scope>
</reference>
<feature type="region of interest" description="Disordered" evidence="1">
    <location>
        <begin position="63"/>
        <end position="90"/>
    </location>
</feature>
<evidence type="ECO:0000313" key="2">
    <source>
        <dbReference type="EMBL" id="CAK9275086.1"/>
    </source>
</evidence>
<dbReference type="EMBL" id="OZ020101">
    <property type="protein sequence ID" value="CAK9275086.1"/>
    <property type="molecule type" value="Genomic_DNA"/>
</dbReference>
<proteinExistence type="predicted"/>
<feature type="region of interest" description="Disordered" evidence="1">
    <location>
        <begin position="1"/>
        <end position="35"/>
    </location>
</feature>
<evidence type="ECO:0000256" key="1">
    <source>
        <dbReference type="SAM" id="MobiDB-lite"/>
    </source>
</evidence>